<protein>
    <submittedName>
        <fullName evidence="5">PaaX-like protein C-terminal domain protein</fullName>
    </submittedName>
</protein>
<dbReference type="STRING" id="85558.T45_08357"/>
<reference evidence="5 6" key="1">
    <citation type="journal article" date="2011" name="Plasmid">
        <title>Streptomyces turgidiscabies Car8 contains a modular pathogenicity island that shares virulence genes with other actinobacterial plant pathogens.</title>
        <authorList>
            <person name="Huguet-Tapia J.C."/>
            <person name="Badger J.H."/>
            <person name="Loria R."/>
            <person name="Pettis G.S."/>
        </authorList>
    </citation>
    <scope>NUCLEOTIDE SEQUENCE [LARGE SCALE GENOMIC DNA]</scope>
    <source>
        <strain evidence="5 6">Car8</strain>
    </source>
</reference>
<dbReference type="InterPro" id="IPR013225">
    <property type="entry name" value="PaaX_C"/>
</dbReference>
<dbReference type="PATRIC" id="fig|698760.3.peg.8076"/>
<evidence type="ECO:0000259" key="2">
    <source>
        <dbReference type="Pfam" id="PF07848"/>
    </source>
</evidence>
<evidence type="ECO:0000313" key="5">
    <source>
        <dbReference type="EMBL" id="ELP62991.1"/>
    </source>
</evidence>
<evidence type="ECO:0000259" key="4">
    <source>
        <dbReference type="Pfam" id="PF20803"/>
    </source>
</evidence>
<dbReference type="AlphaFoldDB" id="L7EWA7"/>
<dbReference type="Gene3D" id="1.10.10.10">
    <property type="entry name" value="Winged helix-like DNA-binding domain superfamily/Winged helix DNA-binding domain"/>
    <property type="match status" value="1"/>
</dbReference>
<dbReference type="PANTHER" id="PTHR30319:SF1">
    <property type="entry name" value="TRANSCRIPTIONAL REPRESSOR PAAX"/>
    <property type="match status" value="1"/>
</dbReference>
<dbReference type="Pfam" id="PF07848">
    <property type="entry name" value="PaaX"/>
    <property type="match status" value="1"/>
</dbReference>
<dbReference type="PANTHER" id="PTHR30319">
    <property type="entry name" value="PHENYLACETIC ACID REGULATOR-RELATED TRANSCRIPTIONAL REPRESSOR"/>
    <property type="match status" value="1"/>
</dbReference>
<dbReference type="Gene3D" id="1.20.58.1460">
    <property type="match status" value="1"/>
</dbReference>
<name>L7EWA7_STRT8</name>
<dbReference type="Pfam" id="PF08223">
    <property type="entry name" value="PaaX_C"/>
    <property type="match status" value="1"/>
</dbReference>
<feature type="domain" description="Transcriptional repressor PaaX-like central Cas2-like" evidence="4">
    <location>
        <begin position="176"/>
        <end position="248"/>
    </location>
</feature>
<accession>L7EWA7</accession>
<dbReference type="InterPro" id="IPR036390">
    <property type="entry name" value="WH_DNA-bd_sf"/>
</dbReference>
<comment type="caution">
    <text evidence="5">The sequence shown here is derived from an EMBL/GenBank/DDBJ whole genome shotgun (WGS) entry which is preliminary data.</text>
</comment>
<dbReference type="SUPFAM" id="SSF46785">
    <property type="entry name" value="Winged helix' DNA-binding domain"/>
    <property type="match status" value="1"/>
</dbReference>
<keyword evidence="6" id="KW-1185">Reference proteome</keyword>
<feature type="domain" description="Transcriptional repressor PaaX-like C-terminal" evidence="3">
    <location>
        <begin position="259"/>
        <end position="339"/>
    </location>
</feature>
<dbReference type="InterPro" id="IPR036388">
    <property type="entry name" value="WH-like_DNA-bd_sf"/>
</dbReference>
<dbReference type="GO" id="GO:0006351">
    <property type="term" value="P:DNA-templated transcription"/>
    <property type="evidence" value="ECO:0007669"/>
    <property type="project" value="TreeGrafter"/>
</dbReference>
<feature type="region of interest" description="Disordered" evidence="1">
    <location>
        <begin position="1"/>
        <end position="67"/>
    </location>
</feature>
<proteinExistence type="predicted"/>
<evidence type="ECO:0000313" key="6">
    <source>
        <dbReference type="Proteomes" id="UP000010931"/>
    </source>
</evidence>
<dbReference type="EMBL" id="AEJB01000556">
    <property type="protein sequence ID" value="ELP62991.1"/>
    <property type="molecule type" value="Genomic_DNA"/>
</dbReference>
<dbReference type="Gene3D" id="3.30.70.2650">
    <property type="match status" value="1"/>
</dbReference>
<dbReference type="Pfam" id="PF20803">
    <property type="entry name" value="PaaX_M"/>
    <property type="match status" value="1"/>
</dbReference>
<dbReference type="InterPro" id="IPR012906">
    <property type="entry name" value="PaaX-like_N"/>
</dbReference>
<evidence type="ECO:0000259" key="3">
    <source>
        <dbReference type="Pfam" id="PF08223"/>
    </source>
</evidence>
<dbReference type="Proteomes" id="UP000010931">
    <property type="component" value="Unassembled WGS sequence"/>
</dbReference>
<dbReference type="InterPro" id="IPR048846">
    <property type="entry name" value="PaaX-like_central"/>
</dbReference>
<sequence length="352" mass="38567">MFALSVLRTREAPTTSKGAASANEAQPKGSSVCAAPHENPRRRRPDIAVTSPVPPDAGDPPGGRTLSDVHDEITKAAEETSAGPQPRPQSLMFALFGSYVLEEGLGHVYSGSIIDVLARAGVGEHAVRSTLTRMVNRGLLQRQRHGRRMYFGLTPQTAEILMDGKRRLWQTGAVNEEWDGTWTLLGFSLPESWQRQRHDLRSRLTWSGFGALYSGLWIAPGDIDASALVSELGLAAHVKIFHARADDATDIGLMIRDTWDLAGVGARYAEFEQRWSGWPGTGADDPLGVRLRVISEWLDTIRTDPRLPAGHLPPDWPARAAQETFHRIARQTDAPARQMAGELLETAPVQVP</sequence>
<feature type="domain" description="Transcriptional repressor PaaX-like N-terminal" evidence="2">
    <location>
        <begin position="87"/>
        <end position="154"/>
    </location>
</feature>
<evidence type="ECO:0000256" key="1">
    <source>
        <dbReference type="SAM" id="MobiDB-lite"/>
    </source>
</evidence>
<organism evidence="5 6">
    <name type="scientific">Streptomyces turgidiscabies (strain Car8)</name>
    <dbReference type="NCBI Taxonomy" id="698760"/>
    <lineage>
        <taxon>Bacteria</taxon>
        <taxon>Bacillati</taxon>
        <taxon>Actinomycetota</taxon>
        <taxon>Actinomycetes</taxon>
        <taxon>Kitasatosporales</taxon>
        <taxon>Streptomycetaceae</taxon>
        <taxon>Streptomyces</taxon>
    </lineage>
</organism>
<gene>
    <name evidence="5" type="ORF">STRTUCAR8_09818</name>
</gene>